<organism evidence="11">
    <name type="scientific">marine sediment metagenome</name>
    <dbReference type="NCBI Taxonomy" id="412755"/>
    <lineage>
        <taxon>unclassified sequences</taxon>
        <taxon>metagenomes</taxon>
        <taxon>ecological metagenomes</taxon>
    </lineage>
</organism>
<dbReference type="EMBL" id="LAZR01000019">
    <property type="protein sequence ID" value="KKO05518.1"/>
    <property type="molecule type" value="Genomic_DNA"/>
</dbReference>
<feature type="transmembrane region" description="Helical" evidence="9">
    <location>
        <begin position="20"/>
        <end position="39"/>
    </location>
</feature>
<feature type="compositionally biased region" description="Basic and acidic residues" evidence="8">
    <location>
        <begin position="172"/>
        <end position="184"/>
    </location>
</feature>
<evidence type="ECO:0000256" key="6">
    <source>
        <dbReference type="ARBA" id="ARBA00022989"/>
    </source>
</evidence>
<dbReference type="InterPro" id="IPR045584">
    <property type="entry name" value="Pilin-like"/>
</dbReference>
<dbReference type="GO" id="GO:0015627">
    <property type="term" value="C:type II protein secretion system complex"/>
    <property type="evidence" value="ECO:0007669"/>
    <property type="project" value="InterPro"/>
</dbReference>
<dbReference type="PROSITE" id="PS00409">
    <property type="entry name" value="PROKAR_NTER_METHYL"/>
    <property type="match status" value="1"/>
</dbReference>
<feature type="domain" description="General secretion pathway GspH" evidence="10">
    <location>
        <begin position="49"/>
        <end position="166"/>
    </location>
</feature>
<comment type="subcellular location">
    <subcellularLocation>
        <location evidence="1">Cell inner membrane</location>
        <topology evidence="1">Single-pass membrane protein</topology>
    </subcellularLocation>
</comment>
<evidence type="ECO:0000313" key="11">
    <source>
        <dbReference type="EMBL" id="KKO05518.1"/>
    </source>
</evidence>
<evidence type="ECO:0000256" key="2">
    <source>
        <dbReference type="ARBA" id="ARBA00022475"/>
    </source>
</evidence>
<name>A0A0F9VZU1_9ZZZZ</name>
<evidence type="ECO:0000259" key="10">
    <source>
        <dbReference type="Pfam" id="PF12019"/>
    </source>
</evidence>
<dbReference type="InterPro" id="IPR022346">
    <property type="entry name" value="T2SS_GspH"/>
</dbReference>
<evidence type="ECO:0000256" key="3">
    <source>
        <dbReference type="ARBA" id="ARBA00022481"/>
    </source>
</evidence>
<keyword evidence="2" id="KW-1003">Cell membrane</keyword>
<keyword evidence="5 9" id="KW-0812">Transmembrane</keyword>
<sequence>MSGSFNLYTQQGVSLLELFATLAIIATLTSLALPAFTVLEREESSRVLRQFLTLVETGRSAAIRRRHTITLCPVDEQRRCTANWQTGAMLFFDNDDNRQRSMDEEPVAIVRWPELRGQLDWRAFGNRQRLLIDHYGGLSGQNGNFTWCPPAHSSEPAHQLVLNGSGRFRFARDNDGDGYREDSRGQPLRCS</sequence>
<evidence type="ECO:0000256" key="8">
    <source>
        <dbReference type="SAM" id="MobiDB-lite"/>
    </source>
</evidence>
<dbReference type="Gene3D" id="3.55.40.10">
    <property type="entry name" value="minor pseudopilin epsh domain"/>
    <property type="match status" value="1"/>
</dbReference>
<evidence type="ECO:0000256" key="7">
    <source>
        <dbReference type="ARBA" id="ARBA00023136"/>
    </source>
</evidence>
<reference evidence="11" key="1">
    <citation type="journal article" date="2015" name="Nature">
        <title>Complex archaea that bridge the gap between prokaryotes and eukaryotes.</title>
        <authorList>
            <person name="Spang A."/>
            <person name="Saw J.H."/>
            <person name="Jorgensen S.L."/>
            <person name="Zaremba-Niedzwiedzka K."/>
            <person name="Martijn J."/>
            <person name="Lind A.E."/>
            <person name="van Eijk R."/>
            <person name="Schleper C."/>
            <person name="Guy L."/>
            <person name="Ettema T.J."/>
        </authorList>
    </citation>
    <scope>NUCLEOTIDE SEQUENCE</scope>
</reference>
<keyword evidence="4" id="KW-0997">Cell inner membrane</keyword>
<dbReference type="AlphaFoldDB" id="A0A0F9VZU1"/>
<dbReference type="SUPFAM" id="SSF54523">
    <property type="entry name" value="Pili subunits"/>
    <property type="match status" value="1"/>
</dbReference>
<comment type="caution">
    <text evidence="11">The sequence shown here is derived from an EMBL/GenBank/DDBJ whole genome shotgun (WGS) entry which is preliminary data.</text>
</comment>
<dbReference type="InterPro" id="IPR012902">
    <property type="entry name" value="N_methyl_site"/>
</dbReference>
<accession>A0A0F9VZU1</accession>
<keyword evidence="6 9" id="KW-1133">Transmembrane helix</keyword>
<keyword evidence="3" id="KW-0488">Methylation</keyword>
<dbReference type="GO" id="GO:0015628">
    <property type="term" value="P:protein secretion by the type II secretion system"/>
    <property type="evidence" value="ECO:0007669"/>
    <property type="project" value="InterPro"/>
</dbReference>
<gene>
    <name evidence="11" type="ORF">LCGC14_0077900</name>
</gene>
<feature type="region of interest" description="Disordered" evidence="8">
    <location>
        <begin position="172"/>
        <end position="191"/>
    </location>
</feature>
<keyword evidence="7 9" id="KW-0472">Membrane</keyword>
<dbReference type="Pfam" id="PF12019">
    <property type="entry name" value="GspH"/>
    <property type="match status" value="1"/>
</dbReference>
<evidence type="ECO:0000256" key="1">
    <source>
        <dbReference type="ARBA" id="ARBA00004377"/>
    </source>
</evidence>
<evidence type="ECO:0000256" key="9">
    <source>
        <dbReference type="SAM" id="Phobius"/>
    </source>
</evidence>
<proteinExistence type="predicted"/>
<dbReference type="GO" id="GO:0005886">
    <property type="term" value="C:plasma membrane"/>
    <property type="evidence" value="ECO:0007669"/>
    <property type="project" value="UniProtKB-SubCell"/>
</dbReference>
<protein>
    <recommendedName>
        <fullName evidence="10">General secretion pathway GspH domain-containing protein</fullName>
    </recommendedName>
</protein>
<evidence type="ECO:0000256" key="5">
    <source>
        <dbReference type="ARBA" id="ARBA00022692"/>
    </source>
</evidence>
<evidence type="ECO:0000256" key="4">
    <source>
        <dbReference type="ARBA" id="ARBA00022519"/>
    </source>
</evidence>